<name>A0A4Y4C402_9CORY</name>
<proteinExistence type="predicted"/>
<feature type="domain" description="Solute-binding protein family 5" evidence="1">
    <location>
        <begin position="84"/>
        <end position="476"/>
    </location>
</feature>
<gene>
    <name evidence="2" type="ORF">CVA01_11270</name>
</gene>
<organism evidence="2 3">
    <name type="scientific">Corynebacterium variabile</name>
    <dbReference type="NCBI Taxonomy" id="1727"/>
    <lineage>
        <taxon>Bacteria</taxon>
        <taxon>Bacillati</taxon>
        <taxon>Actinomycetota</taxon>
        <taxon>Actinomycetes</taxon>
        <taxon>Mycobacteriales</taxon>
        <taxon>Corynebacteriaceae</taxon>
        <taxon>Corynebacterium</taxon>
    </lineage>
</organism>
<protein>
    <submittedName>
        <fullName evidence="2">ABC transporter substrate-binding protein</fullName>
    </submittedName>
</protein>
<dbReference type="GO" id="GO:0042597">
    <property type="term" value="C:periplasmic space"/>
    <property type="evidence" value="ECO:0007669"/>
    <property type="project" value="UniProtKB-ARBA"/>
</dbReference>
<dbReference type="PANTHER" id="PTHR30290">
    <property type="entry name" value="PERIPLASMIC BINDING COMPONENT OF ABC TRANSPORTER"/>
    <property type="match status" value="1"/>
</dbReference>
<evidence type="ECO:0000259" key="1">
    <source>
        <dbReference type="Pfam" id="PF00496"/>
    </source>
</evidence>
<evidence type="ECO:0000313" key="3">
    <source>
        <dbReference type="Proteomes" id="UP000319986"/>
    </source>
</evidence>
<dbReference type="GO" id="GO:0015833">
    <property type="term" value="P:peptide transport"/>
    <property type="evidence" value="ECO:0007669"/>
    <property type="project" value="TreeGrafter"/>
</dbReference>
<dbReference type="InterPro" id="IPR030678">
    <property type="entry name" value="Peptide/Ni-bd"/>
</dbReference>
<dbReference type="PROSITE" id="PS51257">
    <property type="entry name" value="PROKAR_LIPOPROTEIN"/>
    <property type="match status" value="1"/>
</dbReference>
<dbReference type="CDD" id="cd00995">
    <property type="entry name" value="PBP2_NikA_DppA_OppA_like"/>
    <property type="match status" value="1"/>
</dbReference>
<dbReference type="GO" id="GO:0043190">
    <property type="term" value="C:ATP-binding cassette (ABC) transporter complex"/>
    <property type="evidence" value="ECO:0007669"/>
    <property type="project" value="InterPro"/>
</dbReference>
<dbReference type="AlphaFoldDB" id="A0A4Y4C402"/>
<dbReference type="EMBL" id="BJNT01000008">
    <property type="protein sequence ID" value="GEC85813.1"/>
    <property type="molecule type" value="Genomic_DNA"/>
</dbReference>
<dbReference type="PIRSF" id="PIRSF002741">
    <property type="entry name" value="MppA"/>
    <property type="match status" value="1"/>
</dbReference>
<dbReference type="RefSeq" id="WP_141329277.1">
    <property type="nucleotide sequence ID" value="NZ_BJNT01000008.1"/>
</dbReference>
<dbReference type="GeneID" id="82887276"/>
<accession>A0A4Y4C402</accession>
<sequence>MSRTRLPGHIPRVISALLTSVAVVFGLTACMNDNSKVPDDYITFFGGEPQNPLIPTNTQEINGGQVIENLFTGLARYTPEGEARNAVAESITPNENSTSFRIKLRDWSFTNGEKITSDSFIDAWNWAVDPANAQLQSAFFAPIKGYTEVAGETDADGNVITEPTADTMSGLTKISDTEFTVTLSAPDSTFPLLLGYSSFVPLPSVFFDDPKSFGEHPVGNGPYMMDGQDAWQHNIAISLKKNPDYPGEDVPKNPGIAFIMYSSPTTAYADLQSGDLDHMRETVAPEAYPTYTEDFPDSHDDKPYAAIQNFTIPENLPGFATDEEGRLRRAAISMSIDRQLIIDKVYFGARQIAEDFGAPTLAGGLPEIKGKEVLTYQPEKAKELWEEANKINPWGGQKFQIAYNSDGGHQQWVEAVTNSVRQNLGINATGKAYPTFKAMRDDVVNGTVGAAFRSGWNADYPSIASFLVSNYRTGDSANDGDYSNKDFDKLLAEAAAQSSPEEAQPIYNDAQEILMQDLPQIPLWYYSASTAWNPDLKNVESGWLGMPVYTEITKDVN</sequence>
<dbReference type="PANTHER" id="PTHR30290:SF83">
    <property type="entry name" value="ABC TRANSPORTER SUBSTRATE-BINDING PROTEIN"/>
    <property type="match status" value="1"/>
</dbReference>
<dbReference type="Proteomes" id="UP000319986">
    <property type="component" value="Unassembled WGS sequence"/>
</dbReference>
<dbReference type="InterPro" id="IPR000914">
    <property type="entry name" value="SBP_5_dom"/>
</dbReference>
<dbReference type="InterPro" id="IPR039424">
    <property type="entry name" value="SBP_5"/>
</dbReference>
<dbReference type="Gene3D" id="3.10.105.10">
    <property type="entry name" value="Dipeptide-binding Protein, Domain 3"/>
    <property type="match status" value="1"/>
</dbReference>
<reference evidence="2 3" key="1">
    <citation type="submission" date="2019-06" db="EMBL/GenBank/DDBJ databases">
        <title>Whole genome shotgun sequence of Corynebacterium variabile NBRC 15286.</title>
        <authorList>
            <person name="Hosoyama A."/>
            <person name="Uohara A."/>
            <person name="Ohji S."/>
            <person name="Ichikawa N."/>
        </authorList>
    </citation>
    <scope>NUCLEOTIDE SEQUENCE [LARGE SCALE GENOMIC DNA]</scope>
    <source>
        <strain evidence="2 3">NBRC 15286</strain>
    </source>
</reference>
<dbReference type="Gene3D" id="3.90.76.10">
    <property type="entry name" value="Dipeptide-binding Protein, Domain 1"/>
    <property type="match status" value="1"/>
</dbReference>
<dbReference type="SUPFAM" id="SSF53850">
    <property type="entry name" value="Periplasmic binding protein-like II"/>
    <property type="match status" value="1"/>
</dbReference>
<comment type="caution">
    <text evidence="2">The sequence shown here is derived from an EMBL/GenBank/DDBJ whole genome shotgun (WGS) entry which is preliminary data.</text>
</comment>
<dbReference type="GO" id="GO:1904680">
    <property type="term" value="F:peptide transmembrane transporter activity"/>
    <property type="evidence" value="ECO:0007669"/>
    <property type="project" value="TreeGrafter"/>
</dbReference>
<dbReference type="Gene3D" id="3.40.190.10">
    <property type="entry name" value="Periplasmic binding protein-like II"/>
    <property type="match status" value="1"/>
</dbReference>
<evidence type="ECO:0000313" key="2">
    <source>
        <dbReference type="EMBL" id="GEC85813.1"/>
    </source>
</evidence>
<dbReference type="Pfam" id="PF00496">
    <property type="entry name" value="SBP_bac_5"/>
    <property type="match status" value="1"/>
</dbReference>